<accession>R2QPI0</accession>
<evidence type="ECO:0000313" key="6">
    <source>
        <dbReference type="Proteomes" id="UP000013858"/>
    </source>
</evidence>
<dbReference type="Proteomes" id="UP000014197">
    <property type="component" value="Unassembled WGS sequence"/>
</dbReference>
<keyword evidence="7" id="KW-1185">Reference proteome</keyword>
<organism evidence="4 6">
    <name type="scientific">Enterococcus haemoperoxidus ATCC BAA-382</name>
    <dbReference type="NCBI Taxonomy" id="1158608"/>
    <lineage>
        <taxon>Bacteria</taxon>
        <taxon>Bacillati</taxon>
        <taxon>Bacillota</taxon>
        <taxon>Bacilli</taxon>
        <taxon>Lactobacillales</taxon>
        <taxon>Enterococcaceae</taxon>
        <taxon>Enterococcus</taxon>
    </lineage>
</organism>
<protein>
    <submittedName>
        <fullName evidence="4">Uncharacterized protein</fullName>
    </submittedName>
</protein>
<evidence type="ECO:0000313" key="7">
    <source>
        <dbReference type="Proteomes" id="UP000014197"/>
    </source>
</evidence>
<evidence type="ECO:0000313" key="4">
    <source>
        <dbReference type="EMBL" id="EOH97163.1"/>
    </source>
</evidence>
<keyword evidence="1" id="KW-0812">Transmembrane</keyword>
<reference evidence="5 7" key="2">
    <citation type="submission" date="2013-03" db="EMBL/GenBank/DDBJ databases">
        <title>The Genome Sequence of Enterococcus haemoperoxidus BAA-382 (PacBio/Illumina hybrid assembly).</title>
        <authorList>
            <consortium name="The Broad Institute Genomics Platform"/>
            <consortium name="The Broad Institute Genome Sequencing Center for Infectious Disease"/>
            <person name="Earl A."/>
            <person name="Russ C."/>
            <person name="Gilmore M."/>
            <person name="Surin D."/>
            <person name="Walker B."/>
            <person name="Young S."/>
            <person name="Zeng Q."/>
            <person name="Gargeya S."/>
            <person name="Fitzgerald M."/>
            <person name="Haas B."/>
            <person name="Abouelleil A."/>
            <person name="Allen A.W."/>
            <person name="Alvarado L."/>
            <person name="Arachchi H.M."/>
            <person name="Berlin A.M."/>
            <person name="Chapman S.B."/>
            <person name="Gainer-Dewar J."/>
            <person name="Goldberg J."/>
            <person name="Griggs A."/>
            <person name="Gujja S."/>
            <person name="Hansen M."/>
            <person name="Howarth C."/>
            <person name="Imamovic A."/>
            <person name="Ireland A."/>
            <person name="Larimer J."/>
            <person name="McCowan C."/>
            <person name="Murphy C."/>
            <person name="Pearson M."/>
            <person name="Poon T.W."/>
            <person name="Priest M."/>
            <person name="Roberts A."/>
            <person name="Saif S."/>
            <person name="Shea T."/>
            <person name="Sisk P."/>
            <person name="Sykes S."/>
            <person name="Wortman J."/>
            <person name="Nusbaum C."/>
            <person name="Birren B."/>
        </authorList>
    </citation>
    <scope>NUCLEOTIDE SEQUENCE [LARGE SCALE GENOMIC DNA]</scope>
    <source>
        <strain evidence="5 7">ATCC BAA-382</strain>
    </source>
</reference>
<dbReference type="EMBL" id="AJAR01000014">
    <property type="protein sequence ID" value="EOH97163.1"/>
    <property type="molecule type" value="Genomic_DNA"/>
</dbReference>
<keyword evidence="1" id="KW-0472">Membrane</keyword>
<dbReference type="RefSeq" id="WP_010761847.1">
    <property type="nucleotide sequence ID" value="NZ_KB946316.1"/>
</dbReference>
<evidence type="ECO:0000256" key="1">
    <source>
        <dbReference type="SAM" id="Phobius"/>
    </source>
</evidence>
<dbReference type="Proteomes" id="UP000013858">
    <property type="component" value="Unassembled WGS sequence"/>
</dbReference>
<evidence type="ECO:0000259" key="2">
    <source>
        <dbReference type="Pfam" id="PF06030"/>
    </source>
</evidence>
<dbReference type="Pfam" id="PF11797">
    <property type="entry name" value="WxLIP_HBD"/>
    <property type="match status" value="1"/>
</dbReference>
<gene>
    <name evidence="5" type="ORF">I583_02611</name>
    <name evidence="4" type="ORF">UAW_01645</name>
</gene>
<dbReference type="eggNOG" id="COG4072">
    <property type="taxonomic scope" value="Bacteria"/>
</dbReference>
<feature type="domain" description="WxL Interacting Protein peptidoglycan binding" evidence="2">
    <location>
        <begin position="45"/>
        <end position="158"/>
    </location>
</feature>
<dbReference type="EMBL" id="ASVY01000003">
    <property type="protein sequence ID" value="EOT59976.1"/>
    <property type="molecule type" value="Genomic_DNA"/>
</dbReference>
<keyword evidence="1" id="KW-1133">Transmembrane helix</keyword>
<dbReference type="InterPro" id="IPR010317">
    <property type="entry name" value="WxLIP_PGBD"/>
</dbReference>
<name>R2QPI0_9ENTE</name>
<reference evidence="4 6" key="1">
    <citation type="submission" date="2013-02" db="EMBL/GenBank/DDBJ databases">
        <title>The Genome Sequence of Enterococcus haemoperoxidus BAA-382.</title>
        <authorList>
            <consortium name="The Broad Institute Genome Sequencing Platform"/>
            <consortium name="The Broad Institute Genome Sequencing Center for Infectious Disease"/>
            <person name="Earl A.M."/>
            <person name="Gilmore M.S."/>
            <person name="Lebreton F."/>
            <person name="Walker B."/>
            <person name="Young S.K."/>
            <person name="Zeng Q."/>
            <person name="Gargeya S."/>
            <person name="Fitzgerald M."/>
            <person name="Haas B."/>
            <person name="Abouelleil A."/>
            <person name="Alvarado L."/>
            <person name="Arachchi H.M."/>
            <person name="Berlin A.M."/>
            <person name="Chapman S.B."/>
            <person name="Dewar J."/>
            <person name="Goldberg J."/>
            <person name="Griggs A."/>
            <person name="Gujja S."/>
            <person name="Hansen M."/>
            <person name="Howarth C."/>
            <person name="Imamovic A."/>
            <person name="Larimer J."/>
            <person name="McCowan C."/>
            <person name="Murphy C."/>
            <person name="Neiman D."/>
            <person name="Pearson M."/>
            <person name="Priest M."/>
            <person name="Roberts A."/>
            <person name="Saif S."/>
            <person name="Shea T."/>
            <person name="Sisk P."/>
            <person name="Sykes S."/>
            <person name="Wortman J."/>
            <person name="Nusbaum C."/>
            <person name="Birren B."/>
        </authorList>
    </citation>
    <scope>NUCLEOTIDE SEQUENCE [LARGE SCALE GENOMIC DNA]</scope>
    <source>
        <strain evidence="4 6">ATCC BAA-382</strain>
    </source>
</reference>
<dbReference type="Pfam" id="PF06030">
    <property type="entry name" value="WxLIP_PGBD"/>
    <property type="match status" value="1"/>
</dbReference>
<comment type="caution">
    <text evidence="4">The sequence shown here is derived from an EMBL/GenBank/DDBJ whole genome shotgun (WGS) entry which is preliminary data.</text>
</comment>
<dbReference type="InterPro" id="IPR021759">
    <property type="entry name" value="WxLIP_HBD"/>
</dbReference>
<evidence type="ECO:0000313" key="5">
    <source>
        <dbReference type="EMBL" id="EOT59976.1"/>
    </source>
</evidence>
<evidence type="ECO:0000259" key="3">
    <source>
        <dbReference type="Pfam" id="PF11797"/>
    </source>
</evidence>
<proteinExistence type="predicted"/>
<dbReference type="OrthoDB" id="2148359at2"/>
<sequence>MKRQKNKWLVYLSFFLVGITITFSQTGYANEKKDESGAAGFVYELQFPENQQQEVGYFDLKMQPGQQQTVQILVKNYSDEDIAVNVKLNGAKTNMNGVLEYGPTALENDASLKYDFTDLVKAPESIEVPKESEKMLDFMITMPESSYDGVIVGGIQLQKQDDANKPKQEGTAIINKYAYVVAMVLQESDVKVQPELELNKVVAGQSNYRNAVFIDASNTKANFLNDLTLEAQIMPLKSDEVLYETKKKSMRMAPNSNIKFPVSMGGEKMVPGKYRAHVLATSGKKKWEWTKEFSISNEEADKFNEEDLGLVQARGINWKLVAMVIASVMSVLIVIFIGIRIVNKRRAKKKKELSMIKKRKKRTE</sequence>
<dbReference type="AlphaFoldDB" id="R2QPI0"/>
<dbReference type="STRING" id="155618.RV06_GL000274"/>
<feature type="transmembrane region" description="Helical" evidence="1">
    <location>
        <begin position="320"/>
        <end position="342"/>
    </location>
</feature>
<dbReference type="PATRIC" id="fig|1158608.3.peg.1625"/>
<feature type="domain" description="WxL Interacting Protein host binding" evidence="3">
    <location>
        <begin position="169"/>
        <end position="305"/>
    </location>
</feature>